<keyword evidence="3" id="KW-0274">FAD</keyword>
<keyword evidence="5" id="KW-0503">Monooxygenase</keyword>
<dbReference type="PANTHER" id="PTHR13789:SF306">
    <property type="entry name" value="HYDROXYLASE, PUTATIVE-RELATED"/>
    <property type="match status" value="1"/>
</dbReference>
<dbReference type="OrthoDB" id="16820at2759"/>
<evidence type="ECO:0000256" key="4">
    <source>
        <dbReference type="ARBA" id="ARBA00023002"/>
    </source>
</evidence>
<evidence type="ECO:0000256" key="3">
    <source>
        <dbReference type="ARBA" id="ARBA00022827"/>
    </source>
</evidence>
<dbReference type="SUPFAM" id="SSF51905">
    <property type="entry name" value="FAD/NAD(P)-binding domain"/>
    <property type="match status" value="1"/>
</dbReference>
<proteinExistence type="inferred from homology"/>
<dbReference type="Proteomes" id="UP000799436">
    <property type="component" value="Unassembled WGS sequence"/>
</dbReference>
<reference evidence="7" key="1">
    <citation type="journal article" date="2020" name="Stud. Mycol.">
        <title>101 Dothideomycetes genomes: a test case for predicting lifestyles and emergence of pathogens.</title>
        <authorList>
            <person name="Haridas S."/>
            <person name="Albert R."/>
            <person name="Binder M."/>
            <person name="Bloem J."/>
            <person name="Labutti K."/>
            <person name="Salamov A."/>
            <person name="Andreopoulos B."/>
            <person name="Baker S."/>
            <person name="Barry K."/>
            <person name="Bills G."/>
            <person name="Bluhm B."/>
            <person name="Cannon C."/>
            <person name="Castanera R."/>
            <person name="Culley D."/>
            <person name="Daum C."/>
            <person name="Ezra D."/>
            <person name="Gonzalez J."/>
            <person name="Henrissat B."/>
            <person name="Kuo A."/>
            <person name="Liang C."/>
            <person name="Lipzen A."/>
            <person name="Lutzoni F."/>
            <person name="Magnuson J."/>
            <person name="Mondo S."/>
            <person name="Nolan M."/>
            <person name="Ohm R."/>
            <person name="Pangilinan J."/>
            <person name="Park H.-J."/>
            <person name="Ramirez L."/>
            <person name="Alfaro M."/>
            <person name="Sun H."/>
            <person name="Tritt A."/>
            <person name="Yoshinaga Y."/>
            <person name="Zwiers L.-H."/>
            <person name="Turgeon B."/>
            <person name="Goodwin S."/>
            <person name="Spatafora J."/>
            <person name="Crous P."/>
            <person name="Grigoriev I."/>
        </authorList>
    </citation>
    <scope>NUCLEOTIDE SEQUENCE</scope>
    <source>
        <strain evidence="7">CBS 116005</strain>
    </source>
</reference>
<dbReference type="Gene3D" id="3.50.50.60">
    <property type="entry name" value="FAD/NAD(P)-binding domain"/>
    <property type="match status" value="1"/>
</dbReference>
<keyword evidence="4" id="KW-0560">Oxidoreductase</keyword>
<name>A0A6G1L1W3_9PEZI</name>
<feature type="domain" description="FAD-binding" evidence="6">
    <location>
        <begin position="265"/>
        <end position="318"/>
    </location>
</feature>
<dbReference type="GO" id="GO:0071949">
    <property type="term" value="F:FAD binding"/>
    <property type="evidence" value="ECO:0007669"/>
    <property type="project" value="InterPro"/>
</dbReference>
<dbReference type="GO" id="GO:0004497">
    <property type="term" value="F:monooxygenase activity"/>
    <property type="evidence" value="ECO:0007669"/>
    <property type="project" value="UniProtKB-KW"/>
</dbReference>
<dbReference type="Pfam" id="PF01494">
    <property type="entry name" value="FAD_binding_3"/>
    <property type="match status" value="1"/>
</dbReference>
<keyword evidence="2" id="KW-0285">Flavoprotein</keyword>
<evidence type="ECO:0000256" key="5">
    <source>
        <dbReference type="ARBA" id="ARBA00023033"/>
    </source>
</evidence>
<comment type="similarity">
    <text evidence="1">Belongs to the paxM FAD-dependent monooxygenase family.</text>
</comment>
<dbReference type="PRINTS" id="PR00420">
    <property type="entry name" value="RNGMNOXGNASE"/>
</dbReference>
<sequence length="407" mass="45194">MSRELEVGIVGAGIGGMMGAIAITKAGAQVTTPNVARLLKKYGVDCAIGKDLTRFSDLYLRRKDGTPVGYTRFSRVEEATGQPWWLVHRHHLHTGLVEVARQNGANIIINSRMARLSQESTGRVSVATEAGKSYSFDLIIGADGVQSIVRRTLFPEVKPRPPTGNCAYRAIVPYDQVRADPITRPLVEDSSGKLVRRMEVWMSPTGYIISYPISDAKDFNMVHNEYKGYDPRIQRIIEMIKPPVSRWPLLVTGPLESWSNPEKSIVLMGDAAHSMTNHMAQGAATSMEDGVFLARCLKGVVYGCMSVANAISVYEKGRMPKASYKQQLSYLNGWIWHLPDGPAQQARDKAMDIELDGQVPMKSPNLYGDPVAVQECYGYDAEDHAEEEKTVNWFLPGGHKFEIKHKL</sequence>
<dbReference type="AlphaFoldDB" id="A0A6G1L1W3"/>
<evidence type="ECO:0000256" key="1">
    <source>
        <dbReference type="ARBA" id="ARBA00007992"/>
    </source>
</evidence>
<evidence type="ECO:0000313" key="7">
    <source>
        <dbReference type="EMBL" id="KAF2766224.1"/>
    </source>
</evidence>
<evidence type="ECO:0000313" key="8">
    <source>
        <dbReference type="Proteomes" id="UP000799436"/>
    </source>
</evidence>
<organism evidence="7 8">
    <name type="scientific">Teratosphaeria nubilosa</name>
    <dbReference type="NCBI Taxonomy" id="161662"/>
    <lineage>
        <taxon>Eukaryota</taxon>
        <taxon>Fungi</taxon>
        <taxon>Dikarya</taxon>
        <taxon>Ascomycota</taxon>
        <taxon>Pezizomycotina</taxon>
        <taxon>Dothideomycetes</taxon>
        <taxon>Dothideomycetidae</taxon>
        <taxon>Mycosphaerellales</taxon>
        <taxon>Teratosphaeriaceae</taxon>
        <taxon>Teratosphaeria</taxon>
    </lineage>
</organism>
<evidence type="ECO:0000259" key="6">
    <source>
        <dbReference type="Pfam" id="PF01494"/>
    </source>
</evidence>
<dbReference type="InterPro" id="IPR036188">
    <property type="entry name" value="FAD/NAD-bd_sf"/>
</dbReference>
<accession>A0A6G1L1W3</accession>
<protein>
    <submittedName>
        <fullName evidence="7">FAD/NAD(P)-binding domain-containing protein</fullName>
    </submittedName>
</protein>
<dbReference type="PANTHER" id="PTHR13789">
    <property type="entry name" value="MONOOXYGENASE"/>
    <property type="match status" value="1"/>
</dbReference>
<dbReference type="InterPro" id="IPR050493">
    <property type="entry name" value="FAD-dep_Monooxygenase_BioMet"/>
</dbReference>
<evidence type="ECO:0000256" key="2">
    <source>
        <dbReference type="ARBA" id="ARBA00022630"/>
    </source>
</evidence>
<gene>
    <name evidence="7" type="ORF">EJ03DRAFT_391104</name>
</gene>
<keyword evidence="8" id="KW-1185">Reference proteome</keyword>
<dbReference type="InterPro" id="IPR002938">
    <property type="entry name" value="FAD-bd"/>
</dbReference>
<dbReference type="EMBL" id="ML995875">
    <property type="protein sequence ID" value="KAF2766224.1"/>
    <property type="molecule type" value="Genomic_DNA"/>
</dbReference>